<keyword evidence="9" id="KW-1185">Reference proteome</keyword>
<evidence type="ECO:0000256" key="4">
    <source>
        <dbReference type="ARBA" id="ARBA00022825"/>
    </source>
</evidence>
<reference evidence="10" key="1">
    <citation type="submission" date="2025-08" db="UniProtKB">
        <authorList>
            <consortium name="RefSeq"/>
        </authorList>
    </citation>
    <scope>IDENTIFICATION</scope>
    <source>
        <tissue evidence="10">Spleen</tissue>
    </source>
</reference>
<dbReference type="InterPro" id="IPR009003">
    <property type="entry name" value="Peptidase_S1_PA"/>
</dbReference>
<accession>A0A9B0WXS7</accession>
<evidence type="ECO:0000313" key="10">
    <source>
        <dbReference type="RefSeq" id="XP_006874034.1"/>
    </source>
</evidence>
<keyword evidence="3 6" id="KW-0378">Hydrolase</keyword>
<evidence type="ECO:0000256" key="3">
    <source>
        <dbReference type="ARBA" id="ARBA00022801"/>
    </source>
</evidence>
<dbReference type="GeneID" id="102816435"/>
<dbReference type="PANTHER" id="PTHR24252">
    <property type="entry name" value="ACROSIN-RELATED"/>
    <property type="match status" value="1"/>
</dbReference>
<evidence type="ECO:0000256" key="7">
    <source>
        <dbReference type="SAM" id="SignalP"/>
    </source>
</evidence>
<protein>
    <submittedName>
        <fullName evidence="10">Testisin-like</fullName>
    </submittedName>
</protein>
<evidence type="ECO:0000256" key="6">
    <source>
        <dbReference type="RuleBase" id="RU363034"/>
    </source>
</evidence>
<dbReference type="PANTHER" id="PTHR24252:SF17">
    <property type="entry name" value="SUPPRESSOR OF TUMORIGENICITY 14 PROTEIN HOMOLOG-RELATED"/>
    <property type="match status" value="1"/>
</dbReference>
<sequence length="337" mass="38121">MGALLLWLLLSWVGLGGLGELGWDVRTQGGSSSQVPRRSLDEDLVLPTASPEKWKMLSTPCGHRNIHERVVGGQNTKRGFWPWQGSLRLHKRHFCGASLLSRSWALTAAHCFRKSKNPSDWSVQFGELSSYPSILNLRAYFNRYQVEKIVMNSDFKGHSPYDIALLKLSSSVTYTTYIQPICVVDSTKEFIDRTDCWVTGWGRTKEHKHLEPPYNLQEAQISIINNTMCNFLFYQPNFRSIIWGDMICAGIRDGSKDACFGDSGGPLVCEEDSVWYQIGVVSWGLGCGRPNRPGVYTNVSEHFHWMRSLVDQSPPKTDPFLLLMPALLWVPPLLRPA</sequence>
<feature type="chain" id="PRO_5038513992" evidence="7">
    <location>
        <begin position="20"/>
        <end position="337"/>
    </location>
</feature>
<dbReference type="PROSITE" id="PS00134">
    <property type="entry name" value="TRYPSIN_HIS"/>
    <property type="match status" value="1"/>
</dbReference>
<dbReference type="InterPro" id="IPR001254">
    <property type="entry name" value="Trypsin_dom"/>
</dbReference>
<dbReference type="RefSeq" id="XP_006874034.1">
    <property type="nucleotide sequence ID" value="XM_006873972.1"/>
</dbReference>
<dbReference type="Gene3D" id="2.40.10.10">
    <property type="entry name" value="Trypsin-like serine proteases"/>
    <property type="match status" value="1"/>
</dbReference>
<dbReference type="CDD" id="cd00190">
    <property type="entry name" value="Tryp_SPc"/>
    <property type="match status" value="1"/>
</dbReference>
<dbReference type="PRINTS" id="PR00722">
    <property type="entry name" value="CHYMOTRYPSIN"/>
</dbReference>
<gene>
    <name evidence="10" type="primary">LOC102816435</name>
</gene>
<dbReference type="GO" id="GO:0004252">
    <property type="term" value="F:serine-type endopeptidase activity"/>
    <property type="evidence" value="ECO:0007669"/>
    <property type="project" value="InterPro"/>
</dbReference>
<evidence type="ECO:0000259" key="8">
    <source>
        <dbReference type="PROSITE" id="PS50240"/>
    </source>
</evidence>
<dbReference type="InterPro" id="IPR043504">
    <property type="entry name" value="Peptidase_S1_PA_chymotrypsin"/>
</dbReference>
<dbReference type="InterPro" id="IPR001314">
    <property type="entry name" value="Peptidase_S1A"/>
</dbReference>
<dbReference type="AlphaFoldDB" id="A0A9B0WXS7"/>
<dbReference type="SUPFAM" id="SSF50494">
    <property type="entry name" value="Trypsin-like serine proteases"/>
    <property type="match status" value="1"/>
</dbReference>
<feature type="domain" description="Peptidase S1" evidence="8">
    <location>
        <begin position="70"/>
        <end position="311"/>
    </location>
</feature>
<feature type="signal peptide" evidence="7">
    <location>
        <begin position="1"/>
        <end position="19"/>
    </location>
</feature>
<dbReference type="InterPro" id="IPR033116">
    <property type="entry name" value="TRYPSIN_SER"/>
</dbReference>
<dbReference type="Pfam" id="PF00089">
    <property type="entry name" value="Trypsin"/>
    <property type="match status" value="1"/>
</dbReference>
<dbReference type="SMART" id="SM00020">
    <property type="entry name" value="Tryp_SPc"/>
    <property type="match status" value="1"/>
</dbReference>
<dbReference type="GO" id="GO:0006508">
    <property type="term" value="P:proteolysis"/>
    <property type="evidence" value="ECO:0007669"/>
    <property type="project" value="UniProtKB-KW"/>
</dbReference>
<dbReference type="PROSITE" id="PS00135">
    <property type="entry name" value="TRYPSIN_SER"/>
    <property type="match status" value="1"/>
</dbReference>
<evidence type="ECO:0000256" key="2">
    <source>
        <dbReference type="ARBA" id="ARBA00022729"/>
    </source>
</evidence>
<dbReference type="OrthoDB" id="10051896at2759"/>
<dbReference type="Proteomes" id="UP000504623">
    <property type="component" value="Unplaced"/>
</dbReference>
<keyword evidence="5" id="KW-1015">Disulfide bond</keyword>
<evidence type="ECO:0000256" key="5">
    <source>
        <dbReference type="ARBA" id="ARBA00023157"/>
    </source>
</evidence>
<dbReference type="PROSITE" id="PS50240">
    <property type="entry name" value="TRYPSIN_DOM"/>
    <property type="match status" value="1"/>
</dbReference>
<keyword evidence="2 7" id="KW-0732">Signal</keyword>
<name>A0A9B0WXS7_CHRAS</name>
<evidence type="ECO:0000256" key="1">
    <source>
        <dbReference type="ARBA" id="ARBA00022670"/>
    </source>
</evidence>
<keyword evidence="1 6" id="KW-0645">Protease</keyword>
<dbReference type="FunFam" id="2.40.10.10:FF:000024">
    <property type="entry name" value="Serine protease 53"/>
    <property type="match status" value="1"/>
</dbReference>
<proteinExistence type="predicted"/>
<dbReference type="InterPro" id="IPR018114">
    <property type="entry name" value="TRYPSIN_HIS"/>
</dbReference>
<keyword evidence="4 6" id="KW-0720">Serine protease</keyword>
<evidence type="ECO:0000313" key="9">
    <source>
        <dbReference type="Proteomes" id="UP000504623"/>
    </source>
</evidence>
<organism evidence="9 10">
    <name type="scientific">Chrysochloris asiatica</name>
    <name type="common">Cape golden mole</name>
    <dbReference type="NCBI Taxonomy" id="185453"/>
    <lineage>
        <taxon>Eukaryota</taxon>
        <taxon>Metazoa</taxon>
        <taxon>Chordata</taxon>
        <taxon>Craniata</taxon>
        <taxon>Vertebrata</taxon>
        <taxon>Euteleostomi</taxon>
        <taxon>Mammalia</taxon>
        <taxon>Eutheria</taxon>
        <taxon>Afrotheria</taxon>
        <taxon>Chrysochloridae</taxon>
        <taxon>Chrysochlorinae</taxon>
        <taxon>Chrysochloris</taxon>
    </lineage>
</organism>